<organism evidence="1 2">
    <name type="scientific">Clostridium chromiireducens</name>
    <dbReference type="NCBI Taxonomy" id="225345"/>
    <lineage>
        <taxon>Bacteria</taxon>
        <taxon>Bacillati</taxon>
        <taxon>Bacillota</taxon>
        <taxon>Clostridia</taxon>
        <taxon>Eubacteriales</taxon>
        <taxon>Clostridiaceae</taxon>
        <taxon>Clostridium</taxon>
    </lineage>
</organism>
<dbReference type="OrthoDB" id="9987745at2"/>
<gene>
    <name evidence="1" type="ORF">CLCHR_34840</name>
</gene>
<sequence>MDDKKIDDMFFKLYGYDLLPNEYKEIARETSAYAGFRLYIKIHEKFKNKIRWILGALTK</sequence>
<dbReference type="AlphaFoldDB" id="A0A1V4IHI2"/>
<comment type="caution">
    <text evidence="1">The sequence shown here is derived from an EMBL/GenBank/DDBJ whole genome shotgun (WGS) entry which is preliminary data.</text>
</comment>
<evidence type="ECO:0000313" key="2">
    <source>
        <dbReference type="Proteomes" id="UP000191056"/>
    </source>
</evidence>
<dbReference type="RefSeq" id="WP_079441108.1">
    <property type="nucleotide sequence ID" value="NZ_MZGT01000052.1"/>
</dbReference>
<dbReference type="EMBL" id="MZGT01000052">
    <property type="protein sequence ID" value="OPJ59413.1"/>
    <property type="molecule type" value="Genomic_DNA"/>
</dbReference>
<keyword evidence="2" id="KW-1185">Reference proteome</keyword>
<accession>A0A1V4IHI2</accession>
<evidence type="ECO:0000313" key="1">
    <source>
        <dbReference type="EMBL" id="OPJ59413.1"/>
    </source>
</evidence>
<name>A0A1V4IHI2_9CLOT</name>
<proteinExistence type="predicted"/>
<dbReference type="Proteomes" id="UP000191056">
    <property type="component" value="Unassembled WGS sequence"/>
</dbReference>
<protein>
    <submittedName>
        <fullName evidence="1">Uncharacterized protein</fullName>
    </submittedName>
</protein>
<reference evidence="1 2" key="1">
    <citation type="submission" date="2017-03" db="EMBL/GenBank/DDBJ databases">
        <title>Genome sequence of Clostridium chromiireducens DSM 23318.</title>
        <authorList>
            <person name="Poehlein A."/>
            <person name="Daniel R."/>
        </authorList>
    </citation>
    <scope>NUCLEOTIDE SEQUENCE [LARGE SCALE GENOMIC DNA]</scope>
    <source>
        <strain evidence="1 2">DSM 23318</strain>
    </source>
</reference>